<reference evidence="2 3" key="1">
    <citation type="submission" date="2016-09" db="EMBL/GenBank/DDBJ databases">
        <title>Draft genome sequence for the type strain of Vulcanibacillus modesticaldus BR, a strictly anaerobic, moderately thermophilic, and nitrate-reducing bacterium from deep sea-hydrothermal vents of the Mid-Atlantic Ridge.</title>
        <authorList>
            <person name="Abin C.A."/>
            <person name="Hollibaugh J.T."/>
        </authorList>
    </citation>
    <scope>NUCLEOTIDE SEQUENCE [LARGE SCALE GENOMIC DNA]</scope>
    <source>
        <strain evidence="2 3">BR</strain>
    </source>
</reference>
<keyword evidence="3" id="KW-1185">Reference proteome</keyword>
<keyword evidence="1" id="KW-1133">Transmembrane helix</keyword>
<feature type="transmembrane region" description="Helical" evidence="1">
    <location>
        <begin position="97"/>
        <end position="114"/>
    </location>
</feature>
<feature type="transmembrane region" description="Helical" evidence="1">
    <location>
        <begin position="62"/>
        <end position="85"/>
    </location>
</feature>
<dbReference type="RefSeq" id="WP_069657685.1">
    <property type="nucleotide sequence ID" value="NZ_MIJF01000100.1"/>
</dbReference>
<dbReference type="STRING" id="337097.BHF71_04740"/>
<gene>
    <name evidence="2" type="ORF">BHF71_04740</name>
</gene>
<comment type="caution">
    <text evidence="2">The sequence shown here is derived from an EMBL/GenBank/DDBJ whole genome shotgun (WGS) entry which is preliminary data.</text>
</comment>
<evidence type="ECO:0000313" key="3">
    <source>
        <dbReference type="Proteomes" id="UP000243739"/>
    </source>
</evidence>
<feature type="transmembrane region" description="Helical" evidence="1">
    <location>
        <begin position="134"/>
        <end position="154"/>
    </location>
</feature>
<keyword evidence="1" id="KW-0812">Transmembrane</keyword>
<organism evidence="2 3">
    <name type="scientific">Vulcanibacillus modesticaldus</name>
    <dbReference type="NCBI Taxonomy" id="337097"/>
    <lineage>
        <taxon>Bacteria</taxon>
        <taxon>Bacillati</taxon>
        <taxon>Bacillota</taxon>
        <taxon>Bacilli</taxon>
        <taxon>Bacillales</taxon>
        <taxon>Bacillaceae</taxon>
        <taxon>Vulcanibacillus</taxon>
    </lineage>
</organism>
<dbReference type="EMBL" id="MIJF01000100">
    <property type="protein sequence ID" value="OEF95503.1"/>
    <property type="molecule type" value="Genomic_DNA"/>
</dbReference>
<protein>
    <submittedName>
        <fullName evidence="2">Uncharacterized protein</fullName>
    </submittedName>
</protein>
<evidence type="ECO:0000313" key="2">
    <source>
        <dbReference type="EMBL" id="OEF95503.1"/>
    </source>
</evidence>
<dbReference type="Proteomes" id="UP000243739">
    <property type="component" value="Unassembled WGS sequence"/>
</dbReference>
<proteinExistence type="predicted"/>
<evidence type="ECO:0000256" key="1">
    <source>
        <dbReference type="SAM" id="Phobius"/>
    </source>
</evidence>
<dbReference type="OrthoDB" id="2691442at2"/>
<dbReference type="InterPro" id="IPR024563">
    <property type="entry name" value="YqhR"/>
</dbReference>
<keyword evidence="1" id="KW-0472">Membrane</keyword>
<dbReference type="AlphaFoldDB" id="A0A1D2YRP7"/>
<dbReference type="Pfam" id="PF11085">
    <property type="entry name" value="YqhR"/>
    <property type="match status" value="1"/>
</dbReference>
<name>A0A1D2YRP7_9BACI</name>
<sequence length="160" mass="18063">MVEKEGKNQQKEAKSKIWGFTLSIGLSAGVIWGLLSLLAYYLQFTDIGPSIYAKPFLNPDYVLKWQGHFIGVVFFIVYSVIATFIYTKFLVKFKGPWAGIIYGIILWGIVFFLLNPLLKLTKPVKELGLNTNSVMISLYILTGLFIGYSISVEFNTEDDS</sequence>
<accession>A0A1D2YRP7</accession>
<feature type="transmembrane region" description="Helical" evidence="1">
    <location>
        <begin position="20"/>
        <end position="42"/>
    </location>
</feature>